<protein>
    <submittedName>
        <fullName evidence="1">WYL domain-containing protein</fullName>
    </submittedName>
</protein>
<proteinExistence type="predicted"/>
<dbReference type="AlphaFoldDB" id="A0A4U1D7C8"/>
<name>A0A4U1D7C8_9BACI</name>
<evidence type="ECO:0000313" key="2">
    <source>
        <dbReference type="Proteomes" id="UP000307756"/>
    </source>
</evidence>
<accession>A0A4U1D7C8</accession>
<reference evidence="1 2" key="1">
    <citation type="journal article" date="2011" name="J. Microbiol.">
        <title>Bacillus kyonggiensis sp. nov., isolated from soil of a lettuce field.</title>
        <authorList>
            <person name="Dong K."/>
            <person name="Lee S."/>
        </authorList>
    </citation>
    <scope>NUCLEOTIDE SEQUENCE [LARGE SCALE GENOMIC DNA]</scope>
    <source>
        <strain evidence="1 2">NB22</strain>
    </source>
</reference>
<keyword evidence="2" id="KW-1185">Reference proteome</keyword>
<dbReference type="Proteomes" id="UP000307756">
    <property type="component" value="Unassembled WGS sequence"/>
</dbReference>
<organism evidence="1 2">
    <name type="scientific">Robertmurraya kyonggiensis</name>
    <dbReference type="NCBI Taxonomy" id="1037680"/>
    <lineage>
        <taxon>Bacteria</taxon>
        <taxon>Bacillati</taxon>
        <taxon>Bacillota</taxon>
        <taxon>Bacilli</taxon>
        <taxon>Bacillales</taxon>
        <taxon>Bacillaceae</taxon>
        <taxon>Robertmurraya</taxon>
    </lineage>
</organism>
<dbReference type="RefSeq" id="WP_136829035.1">
    <property type="nucleotide sequence ID" value="NZ_SWBM01000001.1"/>
</dbReference>
<dbReference type="EMBL" id="SWBM01000001">
    <property type="protein sequence ID" value="TKC18324.1"/>
    <property type="molecule type" value="Genomic_DNA"/>
</dbReference>
<evidence type="ECO:0000313" key="1">
    <source>
        <dbReference type="EMBL" id="TKC18324.1"/>
    </source>
</evidence>
<dbReference type="OrthoDB" id="2112405at2"/>
<gene>
    <name evidence="1" type="ORF">FA727_01865</name>
</gene>
<comment type="caution">
    <text evidence="1">The sequence shown here is derived from an EMBL/GenBank/DDBJ whole genome shotgun (WGS) entry which is preliminary data.</text>
</comment>
<sequence>MDRLLLKSLNEQIPVEMIYISSSKQISQRKILVTHINDTTIRAYCYLRKQSRLFKIENILSVMAIKQFRELG</sequence>